<dbReference type="EMBL" id="CAEZUU010000095">
    <property type="protein sequence ID" value="CAB4612868.1"/>
    <property type="molecule type" value="Genomic_DNA"/>
</dbReference>
<organism evidence="2">
    <name type="scientific">freshwater metagenome</name>
    <dbReference type="NCBI Taxonomy" id="449393"/>
    <lineage>
        <taxon>unclassified sequences</taxon>
        <taxon>metagenomes</taxon>
        <taxon>ecological metagenomes</taxon>
    </lineage>
</organism>
<dbReference type="AlphaFoldDB" id="A0A6J6HWK7"/>
<protein>
    <submittedName>
        <fullName evidence="2">Unannotated protein</fullName>
    </submittedName>
</protein>
<evidence type="ECO:0000256" key="1">
    <source>
        <dbReference type="SAM" id="Phobius"/>
    </source>
</evidence>
<feature type="transmembrane region" description="Helical" evidence="1">
    <location>
        <begin position="103"/>
        <end position="121"/>
    </location>
</feature>
<evidence type="ECO:0000313" key="2">
    <source>
        <dbReference type="EMBL" id="CAB4612868.1"/>
    </source>
</evidence>
<sequence>METLEIIIRITLVLHLLGFATILGGVLAQTQNFKTGAPVSPGILHGSWLALITGLILTGLVYANGEQVNNLALSLKGLGITGIFFIAYTFAKRETAPKWVVPTIGLLTVLNVIFAVVLGVVNA</sequence>
<accession>A0A6J6HWK7</accession>
<gene>
    <name evidence="2" type="ORF">UFOPK1857_00524</name>
</gene>
<feature type="transmembrane region" description="Helical" evidence="1">
    <location>
        <begin position="48"/>
        <end position="65"/>
    </location>
</feature>
<keyword evidence="1" id="KW-1133">Transmembrane helix</keyword>
<keyword evidence="1" id="KW-0812">Transmembrane</keyword>
<feature type="transmembrane region" description="Helical" evidence="1">
    <location>
        <begin position="6"/>
        <end position="28"/>
    </location>
</feature>
<proteinExistence type="predicted"/>
<feature type="transmembrane region" description="Helical" evidence="1">
    <location>
        <begin position="71"/>
        <end position="91"/>
    </location>
</feature>
<reference evidence="2" key="1">
    <citation type="submission" date="2020-05" db="EMBL/GenBank/DDBJ databases">
        <authorList>
            <person name="Chiriac C."/>
            <person name="Salcher M."/>
            <person name="Ghai R."/>
            <person name="Kavagutti S V."/>
        </authorList>
    </citation>
    <scope>NUCLEOTIDE SEQUENCE</scope>
</reference>
<name>A0A6J6HWK7_9ZZZZ</name>
<keyword evidence="1" id="KW-0472">Membrane</keyword>